<dbReference type="AlphaFoldDB" id="A0A382WNE0"/>
<proteinExistence type="predicted"/>
<feature type="non-terminal residue" evidence="1">
    <location>
        <position position="45"/>
    </location>
</feature>
<accession>A0A382WNE0</accession>
<organism evidence="1">
    <name type="scientific">marine metagenome</name>
    <dbReference type="NCBI Taxonomy" id="408172"/>
    <lineage>
        <taxon>unclassified sequences</taxon>
        <taxon>metagenomes</taxon>
        <taxon>ecological metagenomes</taxon>
    </lineage>
</organism>
<gene>
    <name evidence="1" type="ORF">METZ01_LOCUS413176</name>
</gene>
<reference evidence="1" key="1">
    <citation type="submission" date="2018-05" db="EMBL/GenBank/DDBJ databases">
        <authorList>
            <person name="Lanie J.A."/>
            <person name="Ng W.-L."/>
            <person name="Kazmierczak K.M."/>
            <person name="Andrzejewski T.M."/>
            <person name="Davidsen T.M."/>
            <person name="Wayne K.J."/>
            <person name="Tettelin H."/>
            <person name="Glass J.I."/>
            <person name="Rusch D."/>
            <person name="Podicherti R."/>
            <person name="Tsui H.-C.T."/>
            <person name="Winkler M.E."/>
        </authorList>
    </citation>
    <scope>NUCLEOTIDE SEQUENCE</scope>
</reference>
<dbReference type="EMBL" id="UINC01161245">
    <property type="protein sequence ID" value="SVD60322.1"/>
    <property type="molecule type" value="Genomic_DNA"/>
</dbReference>
<name>A0A382WNE0_9ZZZZ</name>
<protein>
    <submittedName>
        <fullName evidence="1">Uncharacterized protein</fullName>
    </submittedName>
</protein>
<sequence length="45" mass="4838">MTTSVLFSELALSDGFYAGVATLNSEATLNSLNLEMIDLLSDQLE</sequence>
<evidence type="ECO:0000313" key="1">
    <source>
        <dbReference type="EMBL" id="SVD60322.1"/>
    </source>
</evidence>